<dbReference type="InterPro" id="IPR013094">
    <property type="entry name" value="AB_hydrolase_3"/>
</dbReference>
<dbReference type="EMBL" id="BMHK01000016">
    <property type="protein sequence ID" value="GGC05638.1"/>
    <property type="molecule type" value="Genomic_DNA"/>
</dbReference>
<proteinExistence type="predicted"/>
<keyword evidence="5" id="KW-1185">Reference proteome</keyword>
<feature type="domain" description="Hemerythrin-like" evidence="2">
    <location>
        <begin position="12"/>
        <end position="144"/>
    </location>
</feature>
<dbReference type="PANTHER" id="PTHR48081:SF8">
    <property type="entry name" value="ALPHA_BETA HYDROLASE FOLD-3 DOMAIN-CONTAINING PROTEIN-RELATED"/>
    <property type="match status" value="1"/>
</dbReference>
<dbReference type="RefSeq" id="WP_188771901.1">
    <property type="nucleotide sequence ID" value="NZ_BMHK01000016.1"/>
</dbReference>
<evidence type="ECO:0000259" key="3">
    <source>
        <dbReference type="Pfam" id="PF07859"/>
    </source>
</evidence>
<evidence type="ECO:0000259" key="2">
    <source>
        <dbReference type="Pfam" id="PF01814"/>
    </source>
</evidence>
<dbReference type="Proteomes" id="UP000608154">
    <property type="component" value="Unassembled WGS sequence"/>
</dbReference>
<reference evidence="4" key="2">
    <citation type="submission" date="2020-09" db="EMBL/GenBank/DDBJ databases">
        <authorList>
            <person name="Sun Q."/>
            <person name="Zhou Y."/>
        </authorList>
    </citation>
    <scope>NUCLEOTIDE SEQUENCE</scope>
    <source>
        <strain evidence="4">CGMCC 1.15095</strain>
    </source>
</reference>
<evidence type="ECO:0000256" key="1">
    <source>
        <dbReference type="ARBA" id="ARBA00022801"/>
    </source>
</evidence>
<dbReference type="PANTHER" id="PTHR48081">
    <property type="entry name" value="AB HYDROLASE SUPERFAMILY PROTEIN C4A8.06C"/>
    <property type="match status" value="1"/>
</dbReference>
<name>A0A916TVZ2_9SPHN</name>
<sequence length="624" mass="69294">MGSSNKASELALDALCRDHRRASQLMNLLTERLDGLTAATSCDLEIARSVFQYMVDFVDERHHAREDQLIDLIRMRDPEAAELVGMTDLEHEKLRQEGNRILDELSRTTEGTWSTDHLVVHALHEYSDHLLAHFRHEEHKLFAVAKNALRTEDWRTIYETGLASGDPVFGEDVEDDYRALFDIFVNQVREIGSPAPRHATATAAVLLESTTAITSGIGAIHSALRNGMLDVMRANLDGALSLFNARDASEFLNRAVGWSKSSLREANAASRQVFEAVEHAARATIAPVGEAMDAEYRSFSTSHRTDSTAASWQAHVVNLMLRATVKRFSSTPQAIKYEIPTKNIEIPRTAIERFIPELASDVRVETVEFDHSFGEFISIEGAETRCTVLFFPGGGFIMRPTQAHRLMAARMARKLGARVLLVHYRLAPEYRFPKGLNDCIEAYRYLLAQGTRADKIVVMGDSAGGGMALSTLVSVRDAGLPLPLAGVLLSPVSDLSYAGLSRQHNSWNDPTLPNDENRFITQVYLGDETPVDHPLASPLFSDLSSLPPIIIQVGSIEILLDDALRVAAKIRGTGGECECEVWHDMPHDWMLFGMLPEARKALRRIVSFIEKQVEKRALADCVGK</sequence>
<comment type="caution">
    <text evidence="4">The sequence shown here is derived from an EMBL/GenBank/DDBJ whole genome shotgun (WGS) entry which is preliminary data.</text>
</comment>
<evidence type="ECO:0000313" key="4">
    <source>
        <dbReference type="EMBL" id="GGC05638.1"/>
    </source>
</evidence>
<dbReference type="Gene3D" id="3.40.50.1820">
    <property type="entry name" value="alpha/beta hydrolase"/>
    <property type="match status" value="1"/>
</dbReference>
<keyword evidence="1" id="KW-0378">Hydrolase</keyword>
<protein>
    <recommendedName>
        <fullName evidence="6">Alpha/beta hydrolase</fullName>
    </recommendedName>
</protein>
<dbReference type="InterPro" id="IPR050300">
    <property type="entry name" value="GDXG_lipolytic_enzyme"/>
</dbReference>
<feature type="domain" description="Alpha/beta hydrolase fold-3" evidence="3">
    <location>
        <begin position="388"/>
        <end position="590"/>
    </location>
</feature>
<dbReference type="CDD" id="cd12108">
    <property type="entry name" value="Hr-like"/>
    <property type="match status" value="1"/>
</dbReference>
<gene>
    <name evidence="4" type="ORF">GCM10011494_25280</name>
</gene>
<dbReference type="Pfam" id="PF07859">
    <property type="entry name" value="Abhydrolase_3"/>
    <property type="match status" value="1"/>
</dbReference>
<dbReference type="Pfam" id="PF01814">
    <property type="entry name" value="Hemerythrin"/>
    <property type="match status" value="1"/>
</dbReference>
<evidence type="ECO:0000313" key="5">
    <source>
        <dbReference type="Proteomes" id="UP000608154"/>
    </source>
</evidence>
<dbReference type="Gene3D" id="1.20.120.520">
    <property type="entry name" value="nmb1532 protein domain like"/>
    <property type="match status" value="1"/>
</dbReference>
<dbReference type="AlphaFoldDB" id="A0A916TVZ2"/>
<reference evidence="4" key="1">
    <citation type="journal article" date="2014" name="Int. J. Syst. Evol. Microbiol.">
        <title>Complete genome sequence of Corynebacterium casei LMG S-19264T (=DSM 44701T), isolated from a smear-ripened cheese.</title>
        <authorList>
            <consortium name="US DOE Joint Genome Institute (JGI-PGF)"/>
            <person name="Walter F."/>
            <person name="Albersmeier A."/>
            <person name="Kalinowski J."/>
            <person name="Ruckert C."/>
        </authorList>
    </citation>
    <scope>NUCLEOTIDE SEQUENCE</scope>
    <source>
        <strain evidence="4">CGMCC 1.15095</strain>
    </source>
</reference>
<dbReference type="SUPFAM" id="SSF53474">
    <property type="entry name" value="alpha/beta-Hydrolases"/>
    <property type="match status" value="1"/>
</dbReference>
<dbReference type="InterPro" id="IPR029058">
    <property type="entry name" value="AB_hydrolase_fold"/>
</dbReference>
<evidence type="ECO:0008006" key="6">
    <source>
        <dbReference type="Google" id="ProtNLM"/>
    </source>
</evidence>
<accession>A0A916TVZ2</accession>
<dbReference type="InterPro" id="IPR012312">
    <property type="entry name" value="Hemerythrin-like"/>
</dbReference>
<dbReference type="GO" id="GO:0016787">
    <property type="term" value="F:hydrolase activity"/>
    <property type="evidence" value="ECO:0007669"/>
    <property type="project" value="UniProtKB-KW"/>
</dbReference>
<organism evidence="4 5">
    <name type="scientific">Novosphingobium endophyticum</name>
    <dbReference type="NCBI Taxonomy" id="1955250"/>
    <lineage>
        <taxon>Bacteria</taxon>
        <taxon>Pseudomonadati</taxon>
        <taxon>Pseudomonadota</taxon>
        <taxon>Alphaproteobacteria</taxon>
        <taxon>Sphingomonadales</taxon>
        <taxon>Sphingomonadaceae</taxon>
        <taxon>Novosphingobium</taxon>
    </lineage>
</organism>